<dbReference type="RefSeq" id="WP_344819147.1">
    <property type="nucleotide sequence ID" value="NZ_BAABCP010000001.1"/>
</dbReference>
<comment type="caution">
    <text evidence="1">The sequence shown here is derived from an EMBL/GenBank/DDBJ whole genome shotgun (WGS) entry which is preliminary data.</text>
</comment>
<organism evidence="1 2">
    <name type="scientific">Microbacterium soli</name>
    <dbReference type="NCBI Taxonomy" id="446075"/>
    <lineage>
        <taxon>Bacteria</taxon>
        <taxon>Bacillati</taxon>
        <taxon>Actinomycetota</taxon>
        <taxon>Actinomycetes</taxon>
        <taxon>Micrococcales</taxon>
        <taxon>Microbacteriaceae</taxon>
        <taxon>Microbacterium</taxon>
    </lineage>
</organism>
<dbReference type="Gene3D" id="3.40.190.10">
    <property type="entry name" value="Periplasmic binding protein-like II"/>
    <property type="match status" value="2"/>
</dbReference>
<evidence type="ECO:0000313" key="2">
    <source>
        <dbReference type="Proteomes" id="UP001501591"/>
    </source>
</evidence>
<evidence type="ECO:0000313" key="1">
    <source>
        <dbReference type="EMBL" id="GAA3939940.1"/>
    </source>
</evidence>
<gene>
    <name evidence="1" type="ORF">GCM10022383_17300</name>
</gene>
<accession>A0ABP7N974</accession>
<dbReference type="EMBL" id="BAABCP010000001">
    <property type="protein sequence ID" value="GAA3939940.1"/>
    <property type="molecule type" value="Genomic_DNA"/>
</dbReference>
<dbReference type="PANTHER" id="PTHR30632">
    <property type="entry name" value="MOLYBDATE-BINDING PERIPLASMIC PROTEIN"/>
    <property type="match status" value="1"/>
</dbReference>
<keyword evidence="2" id="KW-1185">Reference proteome</keyword>
<dbReference type="Pfam" id="PF13531">
    <property type="entry name" value="SBP_bac_11"/>
    <property type="match status" value="1"/>
</dbReference>
<reference evidence="2" key="1">
    <citation type="journal article" date="2019" name="Int. J. Syst. Evol. Microbiol.">
        <title>The Global Catalogue of Microorganisms (GCM) 10K type strain sequencing project: providing services to taxonomists for standard genome sequencing and annotation.</title>
        <authorList>
            <consortium name="The Broad Institute Genomics Platform"/>
            <consortium name="The Broad Institute Genome Sequencing Center for Infectious Disease"/>
            <person name="Wu L."/>
            <person name="Ma J."/>
        </authorList>
    </citation>
    <scope>NUCLEOTIDE SEQUENCE [LARGE SCALE GENOMIC DNA]</scope>
    <source>
        <strain evidence="2">JCM 17024</strain>
    </source>
</reference>
<name>A0ABP7N974_9MICO</name>
<protein>
    <submittedName>
        <fullName evidence="1">Molybdate ABC transporter substrate-binding protein</fullName>
    </submittedName>
</protein>
<dbReference type="Proteomes" id="UP001501591">
    <property type="component" value="Unassembled WGS sequence"/>
</dbReference>
<dbReference type="PANTHER" id="PTHR30632:SF11">
    <property type="entry name" value="BLR4797 PROTEIN"/>
    <property type="match status" value="1"/>
</dbReference>
<proteinExistence type="predicted"/>
<sequence length="233" mass="23593">MKAISSMATRHALTDLFAAAAQAGLPRVRLESVGGVDAASRVADGELFDLVLLAAGALGRLADAGHVDAATVRPLMLSQTAAAVPDPSVVSAPLQEGIAFADAAQLRDALRSARRIGYSTGPSGTALLRMIEEWGLADELDGGLVQARSGIPVAASLSSGDVDLGFQQLSELVGQPGIRILGRLPDDCAIDTVFAGAVATASADSAGAAEVLAFLASDATVAIRRRHAFGVPA</sequence>
<dbReference type="InterPro" id="IPR050682">
    <property type="entry name" value="ModA/WtpA"/>
</dbReference>
<dbReference type="SUPFAM" id="SSF53850">
    <property type="entry name" value="Periplasmic binding protein-like II"/>
    <property type="match status" value="1"/>
</dbReference>